<evidence type="ECO:0000313" key="1">
    <source>
        <dbReference type="EMBL" id="MBY0757385.1"/>
    </source>
</evidence>
<sequence length="126" mass="14954">MFIRFENITDEITIDVRTVSEFNNMRLFQYNIPIIDEDDHIRIKSFYPLAIPIILVSLYRNKNYIKKRLMILSNNGTYPIVIGCSRGRLRSPIIFLYAKFIGIRRCKILFGGIKIFFLNKEKRDSN</sequence>
<gene>
    <name evidence="1" type="ORF">K5V21_18320</name>
</gene>
<dbReference type="EMBL" id="JAIKTU010000023">
    <property type="protein sequence ID" value="MBY0757385.1"/>
    <property type="molecule type" value="Genomic_DNA"/>
</dbReference>
<keyword evidence="2" id="KW-1185">Reference proteome</keyword>
<reference evidence="1 2" key="1">
    <citation type="journal article" date="2021" name="Cell Host Microbe">
        <title>in vivo commensal control of Clostridioides difficile virulence.</title>
        <authorList>
            <person name="Girinathan B.P."/>
            <person name="Dibenedetto N."/>
            <person name="Worley J.N."/>
            <person name="Peltier J."/>
            <person name="Arrieta-Ortiz M.L."/>
            <person name="Rupa Christinal Immanuel S."/>
            <person name="Lavin R."/>
            <person name="Delaney M.L."/>
            <person name="Cummins C."/>
            <person name="Hoffmann M."/>
            <person name="Luo Y."/>
            <person name="Gonzalez-Escalona N."/>
            <person name="Allard M."/>
            <person name="Onderdonk A.B."/>
            <person name="Gerber G.K."/>
            <person name="Sonenshein A.L."/>
            <person name="Baliga N."/>
            <person name="Dupuy B."/>
            <person name="Bry L."/>
        </authorList>
    </citation>
    <scope>NUCLEOTIDE SEQUENCE [LARGE SCALE GENOMIC DNA]</scope>
    <source>
        <strain evidence="1 2">DSM 599</strain>
    </source>
</reference>
<comment type="caution">
    <text evidence="1">The sequence shown here is derived from an EMBL/GenBank/DDBJ whole genome shotgun (WGS) entry which is preliminary data.</text>
</comment>
<dbReference type="Proteomes" id="UP001299068">
    <property type="component" value="Unassembled WGS sequence"/>
</dbReference>
<accession>A0ABS7L2S9</accession>
<evidence type="ECO:0000313" key="2">
    <source>
        <dbReference type="Proteomes" id="UP001299068"/>
    </source>
</evidence>
<protein>
    <recommendedName>
        <fullName evidence="3">Rhodanese domain-containing protein</fullName>
    </recommendedName>
</protein>
<dbReference type="SUPFAM" id="SSF52821">
    <property type="entry name" value="Rhodanese/Cell cycle control phosphatase"/>
    <property type="match status" value="1"/>
</dbReference>
<proteinExistence type="predicted"/>
<name>A0ABS7L2S9_CLOSR</name>
<dbReference type="RefSeq" id="WP_221862491.1">
    <property type="nucleotide sequence ID" value="NZ_JAIKTU010000023.1"/>
</dbReference>
<dbReference type="Gene3D" id="3.40.250.10">
    <property type="entry name" value="Rhodanese-like domain"/>
    <property type="match status" value="1"/>
</dbReference>
<evidence type="ECO:0008006" key="3">
    <source>
        <dbReference type="Google" id="ProtNLM"/>
    </source>
</evidence>
<organism evidence="1 2">
    <name type="scientific">Clostridium sardiniense</name>
    <name type="common">Clostridium absonum</name>
    <dbReference type="NCBI Taxonomy" id="29369"/>
    <lineage>
        <taxon>Bacteria</taxon>
        <taxon>Bacillati</taxon>
        <taxon>Bacillota</taxon>
        <taxon>Clostridia</taxon>
        <taxon>Eubacteriales</taxon>
        <taxon>Clostridiaceae</taxon>
        <taxon>Clostridium</taxon>
    </lineage>
</organism>
<dbReference type="InterPro" id="IPR036873">
    <property type="entry name" value="Rhodanese-like_dom_sf"/>
</dbReference>